<evidence type="ECO:0000313" key="2">
    <source>
        <dbReference type="EMBL" id="EJW21314.1"/>
    </source>
</evidence>
<name>J9E027_9PROT</name>
<dbReference type="AlphaFoldDB" id="J9E027"/>
<evidence type="ECO:0000313" key="3">
    <source>
        <dbReference type="Proteomes" id="UP000004836"/>
    </source>
</evidence>
<gene>
    <name evidence="2" type="ORF">IMCC14465_11100</name>
</gene>
<comment type="caution">
    <text evidence="2">The sequence shown here is derived from an EMBL/GenBank/DDBJ whole genome shotgun (WGS) entry which is preliminary data.</text>
</comment>
<dbReference type="STRING" id="1220535.IMCC14465_11100"/>
<dbReference type="InterPro" id="IPR036779">
    <property type="entry name" value="LysM_dom_sf"/>
</dbReference>
<dbReference type="SMART" id="SM00257">
    <property type="entry name" value="LysM"/>
    <property type="match status" value="1"/>
</dbReference>
<dbReference type="InterPro" id="IPR018392">
    <property type="entry name" value="LysM"/>
</dbReference>
<dbReference type="SUPFAM" id="SSF54106">
    <property type="entry name" value="LysM domain"/>
    <property type="match status" value="1"/>
</dbReference>
<feature type="domain" description="LysM" evidence="1">
    <location>
        <begin position="184"/>
        <end position="228"/>
    </location>
</feature>
<proteinExistence type="predicted"/>
<evidence type="ECO:0000259" key="1">
    <source>
        <dbReference type="PROSITE" id="PS51782"/>
    </source>
</evidence>
<dbReference type="PROSITE" id="PS51782">
    <property type="entry name" value="LYSM"/>
    <property type="match status" value="1"/>
</dbReference>
<keyword evidence="3" id="KW-1185">Reference proteome</keyword>
<reference evidence="2 3" key="1">
    <citation type="journal article" date="2012" name="J. Bacteriol.">
        <title>Genome Sequence of Strain IMCC14465, Isolated from the East Sea, Belonging to the PS1 Clade of Alphaproteobacteria.</title>
        <authorList>
            <person name="Yang S.J."/>
            <person name="Kang I."/>
            <person name="Cho J.C."/>
        </authorList>
    </citation>
    <scope>NUCLEOTIDE SEQUENCE [LARGE SCALE GENOMIC DNA]</scope>
    <source>
        <strain evidence="2 3">IMCC14465</strain>
    </source>
</reference>
<dbReference type="Proteomes" id="UP000004836">
    <property type="component" value="Unassembled WGS sequence"/>
</dbReference>
<protein>
    <recommendedName>
        <fullName evidence="1">LysM domain-containing protein</fullName>
    </recommendedName>
</protein>
<dbReference type="eggNOG" id="ENOG502ZNPZ">
    <property type="taxonomic scope" value="Bacteria"/>
</dbReference>
<dbReference type="OrthoDB" id="9815002at2"/>
<accession>J9E027</accession>
<organism evidence="2 3">
    <name type="scientific">alpha proteobacterium IMCC14465</name>
    <dbReference type="NCBI Taxonomy" id="1220535"/>
    <lineage>
        <taxon>Bacteria</taxon>
        <taxon>Pseudomonadati</taxon>
        <taxon>Pseudomonadota</taxon>
        <taxon>Alphaproteobacteria</taxon>
        <taxon>PS1 clade</taxon>
    </lineage>
</organism>
<dbReference type="CDD" id="cd00118">
    <property type="entry name" value="LysM"/>
    <property type="match status" value="1"/>
</dbReference>
<dbReference type="EMBL" id="ALYF01000003">
    <property type="protein sequence ID" value="EJW21314.1"/>
    <property type="molecule type" value="Genomic_DNA"/>
</dbReference>
<sequence length="487" mass="54331">MHRVMRCLLYPIFVSVLVLSVTTGVRYASAQEAQQPEYDDPFVRGLKRLETFEGFQRRSSEKAQTANVTEDGETGIRQTVLPGFGQAFDIPRYRLDGILVSEAPDLPVIHVNTSGLKTANEILYFDPNSRRWVYRPGDSETQKDILTRFRLHRLDLADMNGVSKAENLAGRDELYVSPVDNGTLIHNICPGDTLSKLSRTYKIPIAELKKRNKVAPNGWLYIGQTLSIRDRAITEDMKADAVSFDTATNSRIETLGKARKSYVRLFRFDSLEDALRDSREFYADYRNYLDSDMVLRQEVDKSGGASYHLDIGPMQSQNHAEAYCVLLKSDGLMCDAVKRVPGNERQNTFDSTAIVRVSPIVFYEGDVNEKNIKIEETKTVTYNLSEGQVLGASEGTVVKITHKEIIVTDAQNHLLTLPIDYLPEVDQEELTARAQAQRQAQAAAVAGAAGQIAAGVDVPTIENPAIVDRLVENEAKRRKGSTEGAPR</sequence>
<dbReference type="Gene3D" id="3.10.350.10">
    <property type="entry name" value="LysM domain"/>
    <property type="match status" value="1"/>
</dbReference>
<dbReference type="Pfam" id="PF01476">
    <property type="entry name" value="LysM"/>
    <property type="match status" value="1"/>
</dbReference>